<protein>
    <recommendedName>
        <fullName evidence="3">Myb-like domain-containing protein</fullName>
    </recommendedName>
</protein>
<accession>A0ABS3N9T3</accession>
<dbReference type="EMBL" id="JAGDEL010000030">
    <property type="protein sequence ID" value="MBO1515062.1"/>
    <property type="molecule type" value="Genomic_DNA"/>
</dbReference>
<sequence>MSNKRDYNHWSTSEERQLFELRKSGLKFEIGQRLGRTAISVEKRYRKIMNGNDDK</sequence>
<gene>
    <name evidence="1" type="ORF">I7822_25895</name>
</gene>
<proteinExistence type="predicted"/>
<organism evidence="1 2">
    <name type="scientific">Metabacillus bambusae</name>
    <dbReference type="NCBI Taxonomy" id="2795218"/>
    <lineage>
        <taxon>Bacteria</taxon>
        <taxon>Bacillati</taxon>
        <taxon>Bacillota</taxon>
        <taxon>Bacilli</taxon>
        <taxon>Bacillales</taxon>
        <taxon>Bacillaceae</taxon>
        <taxon>Metabacillus</taxon>
    </lineage>
</organism>
<evidence type="ECO:0008006" key="3">
    <source>
        <dbReference type="Google" id="ProtNLM"/>
    </source>
</evidence>
<dbReference type="RefSeq" id="WP_207981954.1">
    <property type="nucleotide sequence ID" value="NZ_JAGDEL010000030.1"/>
</dbReference>
<evidence type="ECO:0000313" key="2">
    <source>
        <dbReference type="Proteomes" id="UP000663981"/>
    </source>
</evidence>
<name>A0ABS3N9T3_9BACI</name>
<evidence type="ECO:0000313" key="1">
    <source>
        <dbReference type="EMBL" id="MBO1515062.1"/>
    </source>
</evidence>
<reference evidence="1 2" key="1">
    <citation type="submission" date="2021-03" db="EMBL/GenBank/DDBJ databases">
        <title>Whole genome sequence of Metabacillus bambusae BG109.</title>
        <authorList>
            <person name="Jeong J.W."/>
        </authorList>
    </citation>
    <scope>NUCLEOTIDE SEQUENCE [LARGE SCALE GENOMIC DNA]</scope>
    <source>
        <strain evidence="1 2">BG109</strain>
    </source>
</reference>
<keyword evidence="2" id="KW-1185">Reference proteome</keyword>
<dbReference type="Proteomes" id="UP000663981">
    <property type="component" value="Unassembled WGS sequence"/>
</dbReference>
<comment type="caution">
    <text evidence="1">The sequence shown here is derived from an EMBL/GenBank/DDBJ whole genome shotgun (WGS) entry which is preliminary data.</text>
</comment>